<evidence type="ECO:0000256" key="4">
    <source>
        <dbReference type="SAM" id="MobiDB-lite"/>
    </source>
</evidence>
<comment type="catalytic activity">
    <reaction evidence="1">
        <text>Hydrolysis of terminal non-reducing alpha-L-rhamnose residues in alpha-L-rhamnosides.</text>
        <dbReference type="EC" id="3.2.1.40"/>
    </reaction>
</comment>
<evidence type="ECO:0000259" key="7">
    <source>
        <dbReference type="Pfam" id="PF17389"/>
    </source>
</evidence>
<evidence type="ECO:0000256" key="3">
    <source>
        <dbReference type="ARBA" id="ARBA00022801"/>
    </source>
</evidence>
<dbReference type="PIRSF" id="PIRSF010631">
    <property type="entry name" value="A-rhamnsds"/>
    <property type="match status" value="1"/>
</dbReference>
<evidence type="ECO:0000259" key="5">
    <source>
        <dbReference type="Pfam" id="PF05592"/>
    </source>
</evidence>
<keyword evidence="3 9" id="KW-0378">Hydrolase</keyword>
<dbReference type="GO" id="GO:0016787">
    <property type="term" value="F:hydrolase activity"/>
    <property type="evidence" value="ECO:0007669"/>
    <property type="project" value="UniProtKB-KW"/>
</dbReference>
<name>A0ABW0ZV53_9ACTN</name>
<dbReference type="Pfam" id="PF17390">
    <property type="entry name" value="Bac_rhamnosid_C"/>
    <property type="match status" value="1"/>
</dbReference>
<feature type="compositionally biased region" description="Basic and acidic residues" evidence="4">
    <location>
        <begin position="183"/>
        <end position="198"/>
    </location>
</feature>
<dbReference type="SUPFAM" id="SSF48208">
    <property type="entry name" value="Six-hairpin glycosidases"/>
    <property type="match status" value="1"/>
</dbReference>
<evidence type="ECO:0000259" key="6">
    <source>
        <dbReference type="Pfam" id="PF08531"/>
    </source>
</evidence>
<dbReference type="EC" id="3.2.1.40" evidence="2"/>
<dbReference type="Gene3D" id="2.60.420.10">
    <property type="entry name" value="Maltose phosphorylase, domain 3"/>
    <property type="match status" value="1"/>
</dbReference>
<protein>
    <recommendedName>
        <fullName evidence="2">alpha-L-rhamnosidase</fullName>
        <ecNumber evidence="2">3.2.1.40</ecNumber>
    </recommendedName>
</protein>
<dbReference type="Gene3D" id="2.60.120.260">
    <property type="entry name" value="Galactose-binding domain-like"/>
    <property type="match status" value="2"/>
</dbReference>
<evidence type="ECO:0000313" key="10">
    <source>
        <dbReference type="Proteomes" id="UP001596074"/>
    </source>
</evidence>
<feature type="domain" description="Alpha-L-rhamnosidase six-hairpin glycosidase" evidence="7">
    <location>
        <begin position="456"/>
        <end position="824"/>
    </location>
</feature>
<dbReference type="InterPro" id="IPR016007">
    <property type="entry name" value="Alpha_rhamnosid"/>
</dbReference>
<dbReference type="Proteomes" id="UP001596074">
    <property type="component" value="Unassembled WGS sequence"/>
</dbReference>
<dbReference type="EMBL" id="JBHSON010000010">
    <property type="protein sequence ID" value="MFC5745779.1"/>
    <property type="molecule type" value="Genomic_DNA"/>
</dbReference>
<dbReference type="Gene3D" id="1.50.10.10">
    <property type="match status" value="1"/>
</dbReference>
<feature type="region of interest" description="Disordered" evidence="4">
    <location>
        <begin position="179"/>
        <end position="198"/>
    </location>
</feature>
<evidence type="ECO:0000256" key="1">
    <source>
        <dbReference type="ARBA" id="ARBA00001445"/>
    </source>
</evidence>
<feature type="domain" description="Alpha-L-rhamnosidase C-terminal" evidence="8">
    <location>
        <begin position="826"/>
        <end position="896"/>
    </location>
</feature>
<dbReference type="Gene3D" id="2.60.40.10">
    <property type="entry name" value="Immunoglobulins"/>
    <property type="match status" value="1"/>
</dbReference>
<sequence length="941" mass="102946">MTETGELRATGLRCQHLVDPLGLDVPEPVFGWVPEGPGAEELRAYQILVASAPGLLAAGSADLWDSGRVPADRVNGVAYAGRPLRSGERCWWTVRLWGRGGGPGPDAPPARFEMGLLEPSDWGRAQWIAGEAGVSSPLLRAQFTVPGTVTRARAHVSALGYYELRLNGGRVGDRVLDPATTSYDHDPELRDGDGEPARIPDPRVLASTYDITGQVNAGANAVGLILGHGWYSAEPDNGPGPFPRTPWGDRPAALLRIEIETAEGQRVTVVSDGTWRTSAGPVVYNDYSHGEHYDARKEAPGWDRAGFAAAGWSPAAEVRAPAGRVRAQLLEPVRVIETLSPVATTRADEGRQVVDFGQHVSGWTAIRVTGPAGARVELRHAGEVDADGNLDDDANTQSWLAARQTDVYTLKGAAEEIWEPRFTLHGFRHVEVTASSPEVELHEVRARVVHSDLEPAGTFACSDDLLNRIHRNVLWTFRASFQGFPQDAADRAERVGWVGDPGWSVEDYLYDFEARAFWLKWLDDLAGTQLPDGRFPTICPLQWRGKVEMQEALDSQEYGDLEKAREELPDDWSAVIYWPYAPLPDFAMTSYPSIAWNLYRFYGDRSILERHYPGMRRGVEFLRTRAKDLILSEGLGDHMEPQPDGTCSLSPNRTPVELTSTAWFHAVTTMVADAAAVVGEDADAARYRELAEAIRTAFNDRFLDPATGRYATGSQTAQAMPLWFGIVPDEHRDRVGRVLVERIESDGGHLSTGTMGTAALQNVLTGIGAADAMYGIATKTTFPSWGQQVERGATTIWETWGGDPTFSRNMKLMAMIEKFLFNDVAGLAPAEPGWRRIRVRPALTHRLERASARLRTVRGDASVDWHAADGALDIVVRVPATSEAEIWLPASAAAPAELTKDGRTMWRSGANGVEGVRRSGEHLVIEVGGGSHRLRLAPARD</sequence>
<dbReference type="InterPro" id="IPR008902">
    <property type="entry name" value="Rhamnosid_concanavalin"/>
</dbReference>
<dbReference type="InterPro" id="IPR008928">
    <property type="entry name" value="6-hairpin_glycosidase_sf"/>
</dbReference>
<accession>A0ABW0ZV53</accession>
<organism evidence="9 10">
    <name type="scientific">Actinomadura rugatobispora</name>
    <dbReference type="NCBI Taxonomy" id="1994"/>
    <lineage>
        <taxon>Bacteria</taxon>
        <taxon>Bacillati</taxon>
        <taxon>Actinomycetota</taxon>
        <taxon>Actinomycetes</taxon>
        <taxon>Streptosporangiales</taxon>
        <taxon>Thermomonosporaceae</taxon>
        <taxon>Actinomadura</taxon>
    </lineage>
</organism>
<dbReference type="InterPro" id="IPR035398">
    <property type="entry name" value="Bac_rhamnosid_C"/>
</dbReference>
<keyword evidence="10" id="KW-1185">Reference proteome</keyword>
<feature type="domain" description="Bacterial alpha-L-rhamnosidase N-terminal" evidence="6">
    <location>
        <begin position="203"/>
        <end position="337"/>
    </location>
</feature>
<dbReference type="Pfam" id="PF05592">
    <property type="entry name" value="Bac_rhamnosid"/>
    <property type="match status" value="1"/>
</dbReference>
<dbReference type="Pfam" id="PF08531">
    <property type="entry name" value="Bac_rhamnosid_N"/>
    <property type="match status" value="2"/>
</dbReference>
<dbReference type="Pfam" id="PF17389">
    <property type="entry name" value="Bac_rhamnosid6H"/>
    <property type="match status" value="1"/>
</dbReference>
<dbReference type="PANTHER" id="PTHR33307">
    <property type="entry name" value="ALPHA-RHAMNOSIDASE (EUROFUNG)"/>
    <property type="match status" value="1"/>
</dbReference>
<dbReference type="PANTHER" id="PTHR33307:SF6">
    <property type="entry name" value="ALPHA-RHAMNOSIDASE (EUROFUNG)-RELATED"/>
    <property type="match status" value="1"/>
</dbReference>
<evidence type="ECO:0000256" key="2">
    <source>
        <dbReference type="ARBA" id="ARBA00012652"/>
    </source>
</evidence>
<proteinExistence type="predicted"/>
<feature type="domain" description="Alpha-L-rhamnosidase concanavalin-like" evidence="5">
    <location>
        <begin position="346"/>
        <end position="450"/>
    </location>
</feature>
<dbReference type="InterPro" id="IPR013783">
    <property type="entry name" value="Ig-like_fold"/>
</dbReference>
<comment type="caution">
    <text evidence="9">The sequence shown here is derived from an EMBL/GenBank/DDBJ whole genome shotgun (WGS) entry which is preliminary data.</text>
</comment>
<dbReference type="RefSeq" id="WP_378281404.1">
    <property type="nucleotide sequence ID" value="NZ_JBHSON010000010.1"/>
</dbReference>
<dbReference type="InterPro" id="IPR013737">
    <property type="entry name" value="Bac_rhamnosid_N"/>
</dbReference>
<reference evidence="10" key="1">
    <citation type="journal article" date="2019" name="Int. J. Syst. Evol. Microbiol.">
        <title>The Global Catalogue of Microorganisms (GCM) 10K type strain sequencing project: providing services to taxonomists for standard genome sequencing and annotation.</title>
        <authorList>
            <consortium name="The Broad Institute Genomics Platform"/>
            <consortium name="The Broad Institute Genome Sequencing Center for Infectious Disease"/>
            <person name="Wu L."/>
            <person name="Ma J."/>
        </authorList>
    </citation>
    <scope>NUCLEOTIDE SEQUENCE [LARGE SCALE GENOMIC DNA]</scope>
    <source>
        <strain evidence="10">KCTC 42087</strain>
    </source>
</reference>
<gene>
    <name evidence="9" type="ORF">ACFPZN_09190</name>
</gene>
<dbReference type="Pfam" id="PF25788">
    <property type="entry name" value="Ig_Rha78A_N"/>
    <property type="match status" value="1"/>
</dbReference>
<evidence type="ECO:0000259" key="8">
    <source>
        <dbReference type="Pfam" id="PF17390"/>
    </source>
</evidence>
<feature type="domain" description="Bacterial alpha-L-rhamnosidase N-terminal" evidence="6">
    <location>
        <begin position="148"/>
        <end position="186"/>
    </location>
</feature>
<dbReference type="InterPro" id="IPR035396">
    <property type="entry name" value="Bac_rhamnosid6H"/>
</dbReference>
<dbReference type="InterPro" id="IPR012341">
    <property type="entry name" value="6hp_glycosidase-like_sf"/>
</dbReference>
<evidence type="ECO:0000313" key="9">
    <source>
        <dbReference type="EMBL" id="MFC5745779.1"/>
    </source>
</evidence>